<dbReference type="AlphaFoldDB" id="A0AAD7AKC2"/>
<gene>
    <name evidence="2" type="ORF">DFH08DRAFT_951790</name>
</gene>
<dbReference type="InterPro" id="IPR021036">
    <property type="entry name" value="Ribosomal_mS45"/>
</dbReference>
<reference evidence="2" key="1">
    <citation type="submission" date="2023-03" db="EMBL/GenBank/DDBJ databases">
        <title>Massive genome expansion in bonnet fungi (Mycena s.s.) driven by repeated elements and novel gene families across ecological guilds.</title>
        <authorList>
            <consortium name="Lawrence Berkeley National Laboratory"/>
            <person name="Harder C.B."/>
            <person name="Miyauchi S."/>
            <person name="Viragh M."/>
            <person name="Kuo A."/>
            <person name="Thoen E."/>
            <person name="Andreopoulos B."/>
            <person name="Lu D."/>
            <person name="Skrede I."/>
            <person name="Drula E."/>
            <person name="Henrissat B."/>
            <person name="Morin E."/>
            <person name="Kohler A."/>
            <person name="Barry K."/>
            <person name="LaButti K."/>
            <person name="Morin E."/>
            <person name="Salamov A."/>
            <person name="Lipzen A."/>
            <person name="Mereny Z."/>
            <person name="Hegedus B."/>
            <person name="Baldrian P."/>
            <person name="Stursova M."/>
            <person name="Weitz H."/>
            <person name="Taylor A."/>
            <person name="Grigoriev I.V."/>
            <person name="Nagy L.G."/>
            <person name="Martin F."/>
            <person name="Kauserud H."/>
        </authorList>
    </citation>
    <scope>NUCLEOTIDE SEQUENCE</scope>
    <source>
        <strain evidence="2">CBHHK002</strain>
    </source>
</reference>
<evidence type="ECO:0000313" key="3">
    <source>
        <dbReference type="Proteomes" id="UP001218218"/>
    </source>
</evidence>
<feature type="region of interest" description="Disordered" evidence="1">
    <location>
        <begin position="31"/>
        <end position="53"/>
    </location>
</feature>
<comment type="caution">
    <text evidence="2">The sequence shown here is derived from an EMBL/GenBank/DDBJ whole genome shotgun (WGS) entry which is preliminary data.</text>
</comment>
<organism evidence="2 3">
    <name type="scientific">Mycena albidolilacea</name>
    <dbReference type="NCBI Taxonomy" id="1033008"/>
    <lineage>
        <taxon>Eukaryota</taxon>
        <taxon>Fungi</taxon>
        <taxon>Dikarya</taxon>
        <taxon>Basidiomycota</taxon>
        <taxon>Agaricomycotina</taxon>
        <taxon>Agaricomycetes</taxon>
        <taxon>Agaricomycetidae</taxon>
        <taxon>Agaricales</taxon>
        <taxon>Marasmiineae</taxon>
        <taxon>Mycenaceae</taxon>
        <taxon>Mycena</taxon>
    </lineage>
</organism>
<dbReference type="EMBL" id="JARIHO010000005">
    <property type="protein sequence ID" value="KAJ7361183.1"/>
    <property type="molecule type" value="Genomic_DNA"/>
</dbReference>
<sequence>MFLGLGPRCARRVCHLPQRCIASSAPALAVAAARPPPKEKKDEDDEEEDEAAAAASKGKTYKAFLRQYEYLKRAKPRNYVNAGGEAVIPFPMNPSFNPPPPISDAARKRIYADYMLDPETNNIRALSQRYHLSLKRVEAILRLKGLEAAFVKNKPLQTGFLWGMERLLGVKPSPTPDVDDRIDVHMADMLEQDENRDAARQRFQRQYWESIPDDGKEPLLPASLEHAKKIAERMAQEAHDHKSHATLMPRFKDTPTIKSPRQKVQTVVRDGRLPMRFVDVGGRFMIAEERVRRMAAAERRQEGKARRSGVMVLRGLLKGRTAVERARRAAAKRTEARVASRA</sequence>
<keyword evidence="3" id="KW-1185">Reference proteome</keyword>
<dbReference type="GO" id="GO:0032543">
    <property type="term" value="P:mitochondrial translation"/>
    <property type="evidence" value="ECO:0007669"/>
    <property type="project" value="TreeGrafter"/>
</dbReference>
<feature type="compositionally biased region" description="Acidic residues" evidence="1">
    <location>
        <begin position="42"/>
        <end position="51"/>
    </location>
</feature>
<protein>
    <submittedName>
        <fullName evidence="2">Eukaryotic mitochondrial regulator protein-domain-containing protein</fullName>
    </submittedName>
</protein>
<dbReference type="Pfam" id="PF12298">
    <property type="entry name" value="Bot1p"/>
    <property type="match status" value="1"/>
</dbReference>
<dbReference type="GO" id="GO:0003735">
    <property type="term" value="F:structural constituent of ribosome"/>
    <property type="evidence" value="ECO:0007669"/>
    <property type="project" value="TreeGrafter"/>
</dbReference>
<name>A0AAD7AKC2_9AGAR</name>
<dbReference type="Proteomes" id="UP001218218">
    <property type="component" value="Unassembled WGS sequence"/>
</dbReference>
<accession>A0AAD7AKC2</accession>
<evidence type="ECO:0000256" key="1">
    <source>
        <dbReference type="SAM" id="MobiDB-lite"/>
    </source>
</evidence>
<dbReference type="PANTHER" id="PTHR28158:SF1">
    <property type="entry name" value="SMALL RIBOSOMAL SUBUNIT PROTEIN MS45"/>
    <property type="match status" value="1"/>
</dbReference>
<proteinExistence type="predicted"/>
<evidence type="ECO:0000313" key="2">
    <source>
        <dbReference type="EMBL" id="KAJ7361183.1"/>
    </source>
</evidence>
<dbReference type="PANTHER" id="PTHR28158">
    <property type="entry name" value="37S RIBOSOMAL PROTEIN S35, MITOCHONDRIAL"/>
    <property type="match status" value="1"/>
</dbReference>
<dbReference type="GO" id="GO:0005763">
    <property type="term" value="C:mitochondrial small ribosomal subunit"/>
    <property type="evidence" value="ECO:0007669"/>
    <property type="project" value="TreeGrafter"/>
</dbReference>